<feature type="transmembrane region" description="Helical" evidence="2">
    <location>
        <begin position="40"/>
        <end position="64"/>
    </location>
</feature>
<keyword evidence="2" id="KW-1133">Transmembrane helix</keyword>
<dbReference type="AlphaFoldDB" id="A0A0R3Q1Y9"/>
<keyword evidence="2" id="KW-0812">Transmembrane</keyword>
<dbReference type="Proteomes" id="UP000267027">
    <property type="component" value="Unassembled WGS sequence"/>
</dbReference>
<keyword evidence="2" id="KW-0472">Membrane</keyword>
<dbReference type="WBParaSite" id="ACOC_0001307401-mRNA-1">
    <property type="protein sequence ID" value="ACOC_0001307401-mRNA-1"/>
    <property type="gene ID" value="ACOC_0001307401"/>
</dbReference>
<name>A0A0R3Q1Y9_ANGCS</name>
<proteinExistence type="predicted"/>
<evidence type="ECO:0000313" key="5">
    <source>
        <dbReference type="WBParaSite" id="ACOC_0001307401-mRNA-1"/>
    </source>
</evidence>
<sequence>MVATGDSSLVTVSVIQPTSMKTNETHSTKRPDEDTSWTRYAVLCATIICLSSVMANMVCFNFTVLCMPATHEVLAANEVWIEISQ</sequence>
<evidence type="ECO:0000256" key="2">
    <source>
        <dbReference type="SAM" id="Phobius"/>
    </source>
</evidence>
<accession>A0A0R3Q1Y9</accession>
<dbReference type="OrthoDB" id="5869564at2759"/>
<keyword evidence="4" id="KW-1185">Reference proteome</keyword>
<reference evidence="3 4" key="2">
    <citation type="submission" date="2018-11" db="EMBL/GenBank/DDBJ databases">
        <authorList>
            <consortium name="Pathogen Informatics"/>
        </authorList>
    </citation>
    <scope>NUCLEOTIDE SEQUENCE [LARGE SCALE GENOMIC DNA]</scope>
    <source>
        <strain evidence="3 4">Costa Rica</strain>
    </source>
</reference>
<feature type="compositionally biased region" description="Basic and acidic residues" evidence="1">
    <location>
        <begin position="23"/>
        <end position="32"/>
    </location>
</feature>
<evidence type="ECO:0000313" key="4">
    <source>
        <dbReference type="Proteomes" id="UP000267027"/>
    </source>
</evidence>
<evidence type="ECO:0000256" key="1">
    <source>
        <dbReference type="SAM" id="MobiDB-lite"/>
    </source>
</evidence>
<gene>
    <name evidence="3" type="ORF">ACOC_LOCUS13075</name>
</gene>
<dbReference type="EMBL" id="UYYA01005460">
    <property type="protein sequence ID" value="VDM64660.1"/>
    <property type="molecule type" value="Genomic_DNA"/>
</dbReference>
<protein>
    <submittedName>
        <fullName evidence="5">G_PROTEIN_RECEP_F1_2 domain-containing protein</fullName>
    </submittedName>
</protein>
<organism evidence="5">
    <name type="scientific">Angiostrongylus costaricensis</name>
    <name type="common">Nematode worm</name>
    <dbReference type="NCBI Taxonomy" id="334426"/>
    <lineage>
        <taxon>Eukaryota</taxon>
        <taxon>Metazoa</taxon>
        <taxon>Ecdysozoa</taxon>
        <taxon>Nematoda</taxon>
        <taxon>Chromadorea</taxon>
        <taxon>Rhabditida</taxon>
        <taxon>Rhabditina</taxon>
        <taxon>Rhabditomorpha</taxon>
        <taxon>Strongyloidea</taxon>
        <taxon>Metastrongylidae</taxon>
        <taxon>Angiostrongylus</taxon>
    </lineage>
</organism>
<feature type="compositionally biased region" description="Polar residues" evidence="1">
    <location>
        <begin position="1"/>
        <end position="22"/>
    </location>
</feature>
<reference evidence="5" key="1">
    <citation type="submission" date="2017-02" db="UniProtKB">
        <authorList>
            <consortium name="WormBaseParasite"/>
        </authorList>
    </citation>
    <scope>IDENTIFICATION</scope>
</reference>
<dbReference type="STRING" id="334426.A0A0R3Q1Y9"/>
<feature type="region of interest" description="Disordered" evidence="1">
    <location>
        <begin position="1"/>
        <end position="32"/>
    </location>
</feature>
<evidence type="ECO:0000313" key="3">
    <source>
        <dbReference type="EMBL" id="VDM64660.1"/>
    </source>
</evidence>